<accession>A0A4R3KMU3</accession>
<proteinExistence type="inferred from homology"/>
<organism evidence="8 9">
    <name type="scientific">Anseongella ginsenosidimutans</name>
    <dbReference type="NCBI Taxonomy" id="496056"/>
    <lineage>
        <taxon>Bacteria</taxon>
        <taxon>Pseudomonadati</taxon>
        <taxon>Bacteroidota</taxon>
        <taxon>Sphingobacteriia</taxon>
        <taxon>Sphingobacteriales</taxon>
        <taxon>Sphingobacteriaceae</taxon>
        <taxon>Anseongella</taxon>
    </lineage>
</organism>
<evidence type="ECO:0000313" key="8">
    <source>
        <dbReference type="EMBL" id="TCS85191.1"/>
    </source>
</evidence>
<dbReference type="GO" id="GO:0022625">
    <property type="term" value="C:cytosolic large ribosomal subunit"/>
    <property type="evidence" value="ECO:0007669"/>
    <property type="project" value="TreeGrafter"/>
</dbReference>
<comment type="subunit">
    <text evidence="7">Part of the 50S ribosomal subunit; part of the 5S rRNA/L5/L18/L25 subcomplex. Contacts the 5S and 23S rRNAs.</text>
</comment>
<evidence type="ECO:0000256" key="2">
    <source>
        <dbReference type="ARBA" id="ARBA00022730"/>
    </source>
</evidence>
<keyword evidence="9" id="KW-1185">Reference proteome</keyword>
<dbReference type="InterPro" id="IPR057268">
    <property type="entry name" value="Ribosomal_L18"/>
</dbReference>
<dbReference type="CDD" id="cd00432">
    <property type="entry name" value="Ribosomal_L18_L5e"/>
    <property type="match status" value="1"/>
</dbReference>
<dbReference type="Pfam" id="PF00861">
    <property type="entry name" value="Ribosomal_L18p"/>
    <property type="match status" value="1"/>
</dbReference>
<keyword evidence="4 7" id="KW-0689">Ribosomal protein</keyword>
<dbReference type="InterPro" id="IPR005484">
    <property type="entry name" value="Ribosomal_uL18_bac/plant/anim"/>
</dbReference>
<dbReference type="AlphaFoldDB" id="A0A4R3KMU3"/>
<dbReference type="GO" id="GO:0008097">
    <property type="term" value="F:5S rRNA binding"/>
    <property type="evidence" value="ECO:0007669"/>
    <property type="project" value="TreeGrafter"/>
</dbReference>
<evidence type="ECO:0000256" key="3">
    <source>
        <dbReference type="ARBA" id="ARBA00022884"/>
    </source>
</evidence>
<name>A0A4R3KMU3_9SPHI</name>
<comment type="function">
    <text evidence="7">This is one of the proteins that bind and probably mediate the attachment of the 5S RNA into the large ribosomal subunit, where it forms part of the central protuberance.</text>
</comment>
<keyword evidence="2 7" id="KW-0699">rRNA-binding</keyword>
<gene>
    <name evidence="7" type="primary">rplR</name>
    <name evidence="8" type="ORF">EDD80_11461</name>
</gene>
<evidence type="ECO:0000313" key="9">
    <source>
        <dbReference type="Proteomes" id="UP000295807"/>
    </source>
</evidence>
<evidence type="ECO:0000256" key="5">
    <source>
        <dbReference type="ARBA" id="ARBA00023274"/>
    </source>
</evidence>
<sequence length="116" mass="12841">MAKGKRFSRRDRIRLSIRKRIAGTSERPRLTVFRSNKAIYAQLIDDNEGKTLLAASVKDVESTGNKTDQSKEVGKKLAEKAAAAGISEVVFDRNGYLYHGRVKSLADGAREGGLRF</sequence>
<dbReference type="PANTHER" id="PTHR12899:SF3">
    <property type="entry name" value="LARGE RIBOSOMAL SUBUNIT PROTEIN UL18M"/>
    <property type="match status" value="1"/>
</dbReference>
<keyword evidence="5 7" id="KW-0687">Ribonucleoprotein</keyword>
<protein>
    <recommendedName>
        <fullName evidence="6 7">Large ribosomal subunit protein uL18</fullName>
    </recommendedName>
</protein>
<reference evidence="8 9" key="1">
    <citation type="submission" date="2019-03" db="EMBL/GenBank/DDBJ databases">
        <title>Genomic Encyclopedia of Type Strains, Phase IV (KMG-IV): sequencing the most valuable type-strain genomes for metagenomic binning, comparative biology and taxonomic classification.</title>
        <authorList>
            <person name="Goeker M."/>
        </authorList>
    </citation>
    <scope>NUCLEOTIDE SEQUENCE [LARGE SCALE GENOMIC DNA]</scope>
    <source>
        <strain evidence="8 9">DSM 21100</strain>
    </source>
</reference>
<evidence type="ECO:0000256" key="6">
    <source>
        <dbReference type="ARBA" id="ARBA00035197"/>
    </source>
</evidence>
<dbReference type="OrthoDB" id="9810939at2"/>
<dbReference type="NCBIfam" id="TIGR00060">
    <property type="entry name" value="L18_bact"/>
    <property type="match status" value="1"/>
</dbReference>
<dbReference type="PANTHER" id="PTHR12899">
    <property type="entry name" value="39S RIBOSOMAL PROTEIN L18, MITOCHONDRIAL"/>
    <property type="match status" value="1"/>
</dbReference>
<dbReference type="EMBL" id="SMAD01000014">
    <property type="protein sequence ID" value="TCS85191.1"/>
    <property type="molecule type" value="Genomic_DNA"/>
</dbReference>
<dbReference type="FunFam" id="3.30.420.100:FF:000003">
    <property type="entry name" value="50S ribosomal protein L18"/>
    <property type="match status" value="1"/>
</dbReference>
<dbReference type="GO" id="GO:0003735">
    <property type="term" value="F:structural constituent of ribosome"/>
    <property type="evidence" value="ECO:0007669"/>
    <property type="project" value="InterPro"/>
</dbReference>
<dbReference type="Proteomes" id="UP000295807">
    <property type="component" value="Unassembled WGS sequence"/>
</dbReference>
<dbReference type="RefSeq" id="WP_132130405.1">
    <property type="nucleotide sequence ID" value="NZ_CP042432.1"/>
</dbReference>
<dbReference type="InterPro" id="IPR004389">
    <property type="entry name" value="Ribosomal_uL18_bac-type"/>
</dbReference>
<keyword evidence="3 7" id="KW-0694">RNA-binding</keyword>
<evidence type="ECO:0000256" key="7">
    <source>
        <dbReference type="HAMAP-Rule" id="MF_01337"/>
    </source>
</evidence>
<dbReference type="Gene3D" id="3.30.420.100">
    <property type="match status" value="1"/>
</dbReference>
<evidence type="ECO:0000256" key="4">
    <source>
        <dbReference type="ARBA" id="ARBA00022980"/>
    </source>
</evidence>
<dbReference type="GO" id="GO:0006412">
    <property type="term" value="P:translation"/>
    <property type="evidence" value="ECO:0007669"/>
    <property type="project" value="UniProtKB-UniRule"/>
</dbReference>
<comment type="caution">
    <text evidence="8">The sequence shown here is derived from an EMBL/GenBank/DDBJ whole genome shotgun (WGS) entry which is preliminary data.</text>
</comment>
<dbReference type="HAMAP" id="MF_01337_B">
    <property type="entry name" value="Ribosomal_uL18_B"/>
    <property type="match status" value="1"/>
</dbReference>
<comment type="similarity">
    <text evidence="1 7">Belongs to the universal ribosomal protein uL18 family.</text>
</comment>
<dbReference type="SUPFAM" id="SSF53137">
    <property type="entry name" value="Translational machinery components"/>
    <property type="match status" value="1"/>
</dbReference>
<evidence type="ECO:0000256" key="1">
    <source>
        <dbReference type="ARBA" id="ARBA00007116"/>
    </source>
</evidence>